<proteinExistence type="predicted"/>
<dbReference type="VEuPathDB" id="FungiDB:SDRG_03908"/>
<dbReference type="AlphaFoldDB" id="T0S245"/>
<gene>
    <name evidence="1" type="ORF">SDRG_03908</name>
</gene>
<dbReference type="EMBL" id="JH767140">
    <property type="protein sequence ID" value="EQC38953.1"/>
    <property type="molecule type" value="Genomic_DNA"/>
</dbReference>
<dbReference type="RefSeq" id="XP_008607777.1">
    <property type="nucleotide sequence ID" value="XM_008609555.1"/>
</dbReference>
<organism evidence="1 2">
    <name type="scientific">Saprolegnia diclina (strain VS20)</name>
    <dbReference type="NCBI Taxonomy" id="1156394"/>
    <lineage>
        <taxon>Eukaryota</taxon>
        <taxon>Sar</taxon>
        <taxon>Stramenopiles</taxon>
        <taxon>Oomycota</taxon>
        <taxon>Saprolegniomycetes</taxon>
        <taxon>Saprolegniales</taxon>
        <taxon>Saprolegniaceae</taxon>
        <taxon>Saprolegnia</taxon>
    </lineage>
</organism>
<sequence>MSVRIVMRGATAAVVYAALWLDRAPRCLFSPKRIETAAHAALTTKKEIDEVAEAHDDALIRAKAPLSPLGPLLGLLACLLSLEYDVPDASVPCVVVVFLYCACKYIAMVRSELLLQNEQRQWKDWRERMVDRLAYKAHPDE</sequence>
<name>T0S245_SAPDV</name>
<reference evidence="1 2" key="1">
    <citation type="submission" date="2012-04" db="EMBL/GenBank/DDBJ databases">
        <title>The Genome Sequence of Saprolegnia declina VS20.</title>
        <authorList>
            <consortium name="The Broad Institute Genome Sequencing Platform"/>
            <person name="Russ C."/>
            <person name="Nusbaum C."/>
            <person name="Tyler B."/>
            <person name="van West P."/>
            <person name="Dieguez-Uribeondo J."/>
            <person name="de Bruijn I."/>
            <person name="Tripathy S."/>
            <person name="Jiang R."/>
            <person name="Young S.K."/>
            <person name="Zeng Q."/>
            <person name="Gargeya S."/>
            <person name="Fitzgerald M."/>
            <person name="Haas B."/>
            <person name="Abouelleil A."/>
            <person name="Alvarado L."/>
            <person name="Arachchi H.M."/>
            <person name="Berlin A."/>
            <person name="Chapman S.B."/>
            <person name="Goldberg J."/>
            <person name="Griggs A."/>
            <person name="Gujja S."/>
            <person name="Hansen M."/>
            <person name="Howarth C."/>
            <person name="Imamovic A."/>
            <person name="Larimer J."/>
            <person name="McCowen C."/>
            <person name="Montmayeur A."/>
            <person name="Murphy C."/>
            <person name="Neiman D."/>
            <person name="Pearson M."/>
            <person name="Priest M."/>
            <person name="Roberts A."/>
            <person name="Saif S."/>
            <person name="Shea T."/>
            <person name="Sisk P."/>
            <person name="Sykes S."/>
            <person name="Wortman J."/>
            <person name="Nusbaum C."/>
            <person name="Birren B."/>
        </authorList>
    </citation>
    <scope>NUCLEOTIDE SEQUENCE [LARGE SCALE GENOMIC DNA]</scope>
    <source>
        <strain evidence="1 2">VS20</strain>
    </source>
</reference>
<dbReference type="InParanoid" id="T0S245"/>
<evidence type="ECO:0000313" key="1">
    <source>
        <dbReference type="EMBL" id="EQC38953.1"/>
    </source>
</evidence>
<evidence type="ECO:0000313" key="2">
    <source>
        <dbReference type="Proteomes" id="UP000030762"/>
    </source>
</evidence>
<protein>
    <submittedName>
        <fullName evidence="1">Uncharacterized protein</fullName>
    </submittedName>
</protein>
<dbReference type="GeneID" id="19944635"/>
<keyword evidence="2" id="KW-1185">Reference proteome</keyword>
<accession>T0S245</accession>
<dbReference type="Proteomes" id="UP000030762">
    <property type="component" value="Unassembled WGS sequence"/>
</dbReference>